<dbReference type="RefSeq" id="WP_109684245.1">
    <property type="nucleotide sequence ID" value="NZ_QGDN01000001.1"/>
</dbReference>
<keyword evidence="2" id="KW-1185">Reference proteome</keyword>
<name>A0A2Y8ZMN9_9MICO</name>
<organism evidence="1 2">
    <name type="scientific">Branchiibius hedensis</name>
    <dbReference type="NCBI Taxonomy" id="672460"/>
    <lineage>
        <taxon>Bacteria</taxon>
        <taxon>Bacillati</taxon>
        <taxon>Actinomycetota</taxon>
        <taxon>Actinomycetes</taxon>
        <taxon>Micrococcales</taxon>
        <taxon>Dermacoccaceae</taxon>
        <taxon>Branchiibius</taxon>
    </lineage>
</organism>
<gene>
    <name evidence="1" type="ORF">SAMN04489750_0844</name>
</gene>
<accession>A0A2Y8ZMN9</accession>
<dbReference type="EMBL" id="UESZ01000001">
    <property type="protein sequence ID" value="SSA33560.1"/>
    <property type="molecule type" value="Genomic_DNA"/>
</dbReference>
<evidence type="ECO:0000313" key="1">
    <source>
        <dbReference type="EMBL" id="SSA33560.1"/>
    </source>
</evidence>
<proteinExistence type="predicted"/>
<sequence length="104" mass="11484">MSRAFPEGRFLAWETSEGTARSWRLGGSRVTRTDVVVYDQDATSDRNRLGAEVDRFPSLGNFFGAIEANGWSIADRDSVDVYRGYAFCVVEPTNVQRNAGGGSR</sequence>
<protein>
    <submittedName>
        <fullName evidence="1">Uncharacterized protein</fullName>
    </submittedName>
</protein>
<reference evidence="2" key="1">
    <citation type="submission" date="2016-10" db="EMBL/GenBank/DDBJ databases">
        <authorList>
            <person name="Varghese N."/>
            <person name="Submissions S."/>
        </authorList>
    </citation>
    <scope>NUCLEOTIDE SEQUENCE [LARGE SCALE GENOMIC DNA]</scope>
    <source>
        <strain evidence="2">DSM 22951</strain>
    </source>
</reference>
<dbReference type="Proteomes" id="UP000250028">
    <property type="component" value="Unassembled WGS sequence"/>
</dbReference>
<evidence type="ECO:0000313" key="2">
    <source>
        <dbReference type="Proteomes" id="UP000250028"/>
    </source>
</evidence>
<dbReference type="AlphaFoldDB" id="A0A2Y8ZMN9"/>